<keyword evidence="10" id="KW-0966">Cell projection</keyword>
<proteinExistence type="inferred from homology"/>
<evidence type="ECO:0000313" key="11">
    <source>
        <dbReference type="EMBL" id="RAP36388.1"/>
    </source>
</evidence>
<dbReference type="GO" id="GO:0045892">
    <property type="term" value="P:negative regulation of DNA-templated transcription"/>
    <property type="evidence" value="ECO:0007669"/>
    <property type="project" value="InterPro"/>
</dbReference>
<evidence type="ECO:0000256" key="2">
    <source>
        <dbReference type="ARBA" id="ARBA00017823"/>
    </source>
</evidence>
<comment type="caution">
    <text evidence="10">The sequence shown here is derived from an EMBL/GenBank/DDBJ whole genome shotgun (WGS) entry which is preliminary data.</text>
</comment>
<dbReference type="NCBIfam" id="TIGR03824">
    <property type="entry name" value="FlgM_jcvi"/>
    <property type="match status" value="1"/>
</dbReference>
<accession>A0A0W0Y4W2</accession>
<keyword evidence="3" id="KW-0678">Repressor</keyword>
<keyword evidence="5" id="KW-0805">Transcription regulation</keyword>
<organism evidence="10 12">
    <name type="scientific">Legionella quinlivanii</name>
    <dbReference type="NCBI Taxonomy" id="45073"/>
    <lineage>
        <taxon>Bacteria</taxon>
        <taxon>Pseudomonadati</taxon>
        <taxon>Pseudomonadota</taxon>
        <taxon>Gammaproteobacteria</taxon>
        <taxon>Legionellales</taxon>
        <taxon>Legionellaceae</taxon>
        <taxon>Legionella</taxon>
    </lineage>
</organism>
<dbReference type="SUPFAM" id="SSF101498">
    <property type="entry name" value="Anti-sigma factor FlgM"/>
    <property type="match status" value="1"/>
</dbReference>
<gene>
    <name evidence="10" type="primary">flgM</name>
    <name evidence="11" type="ORF">B1207_09635</name>
    <name evidence="10" type="ORF">Lqui_0542</name>
</gene>
<evidence type="ECO:0000256" key="7">
    <source>
        <dbReference type="ARBA" id="ARBA00024739"/>
    </source>
</evidence>
<evidence type="ECO:0000259" key="9">
    <source>
        <dbReference type="Pfam" id="PF04316"/>
    </source>
</evidence>
<evidence type="ECO:0000256" key="8">
    <source>
        <dbReference type="ARBA" id="ARBA00030117"/>
    </source>
</evidence>
<evidence type="ECO:0000256" key="1">
    <source>
        <dbReference type="ARBA" id="ARBA00005322"/>
    </source>
</evidence>
<keyword evidence="6" id="KW-0804">Transcription</keyword>
<evidence type="ECO:0000256" key="6">
    <source>
        <dbReference type="ARBA" id="ARBA00023163"/>
    </source>
</evidence>
<reference evidence="10 12" key="1">
    <citation type="submission" date="2015-11" db="EMBL/GenBank/DDBJ databases">
        <title>Genomic analysis of 38 Legionella species identifies large and diverse effector repertoires.</title>
        <authorList>
            <person name="Burstein D."/>
            <person name="Amaro F."/>
            <person name="Zusman T."/>
            <person name="Lifshitz Z."/>
            <person name="Cohen O."/>
            <person name="Gilbert J.A."/>
            <person name="Pupko T."/>
            <person name="Shuman H.A."/>
            <person name="Segal G."/>
        </authorList>
    </citation>
    <scope>NUCLEOTIDE SEQUENCE [LARGE SCALE GENOMIC DNA]</scope>
    <source>
        <strain evidence="10 12">CDC#1442-AUS-E</strain>
    </source>
</reference>
<evidence type="ECO:0000313" key="12">
    <source>
        <dbReference type="Proteomes" id="UP000054618"/>
    </source>
</evidence>
<evidence type="ECO:0000256" key="4">
    <source>
        <dbReference type="ARBA" id="ARBA00022795"/>
    </source>
</evidence>
<sequence>MMNVIEDNIMVNSINDSHNFKQLDPEIKLKNSQQLHQNRNASGASNVSLSDVTKQIAMLKKYVTDTEVVNEARIEFIKSQIASGQYEMSGRQIAANMLNQMQSF</sequence>
<dbReference type="PATRIC" id="fig|45073.5.peg.572"/>
<name>A0A0W0Y4W2_9GAMM</name>
<dbReference type="RefSeq" id="WP_058506657.1">
    <property type="nucleotide sequence ID" value="NZ_CAAAIK010000002.1"/>
</dbReference>
<evidence type="ECO:0000256" key="3">
    <source>
        <dbReference type="ARBA" id="ARBA00022491"/>
    </source>
</evidence>
<comment type="similarity">
    <text evidence="1">Belongs to the FlgM family.</text>
</comment>
<dbReference type="Proteomes" id="UP000054618">
    <property type="component" value="Unassembled WGS sequence"/>
</dbReference>
<keyword evidence="4" id="KW-1005">Bacterial flagellum biogenesis</keyword>
<protein>
    <recommendedName>
        <fullName evidence="2">Negative regulator of flagellin synthesis</fullName>
    </recommendedName>
    <alternativeName>
        <fullName evidence="8">Anti-sigma-28 factor</fullName>
    </alternativeName>
</protein>
<evidence type="ECO:0000313" key="13">
    <source>
        <dbReference type="Proteomes" id="UP000249458"/>
    </source>
</evidence>
<keyword evidence="10" id="KW-0969">Cilium</keyword>
<dbReference type="AlphaFoldDB" id="A0A0W0Y4W2"/>
<dbReference type="GO" id="GO:0044781">
    <property type="term" value="P:bacterial-type flagellum organization"/>
    <property type="evidence" value="ECO:0007669"/>
    <property type="project" value="UniProtKB-KW"/>
</dbReference>
<dbReference type="Pfam" id="PF04316">
    <property type="entry name" value="FlgM"/>
    <property type="match status" value="1"/>
</dbReference>
<keyword evidence="10" id="KW-0282">Flagellum</keyword>
<comment type="function">
    <text evidence="7">Responsible for the coupling of flagellin expression to flagellar assembly by preventing expression of the flagellin genes when a component of the middle class of proteins is defective. It negatively regulates flagellar genes by inhibiting the activity of FliA by directly binding to FliA.</text>
</comment>
<dbReference type="InterPro" id="IPR007412">
    <property type="entry name" value="FlgM"/>
</dbReference>
<dbReference type="EMBL" id="MVJN01000006">
    <property type="protein sequence ID" value="RAP36388.1"/>
    <property type="molecule type" value="Genomic_DNA"/>
</dbReference>
<feature type="domain" description="Anti-sigma-28 factor FlgM C-terminal" evidence="9">
    <location>
        <begin position="47"/>
        <end position="99"/>
    </location>
</feature>
<dbReference type="InterPro" id="IPR035890">
    <property type="entry name" value="Anti-sigma-28_factor_FlgM_sf"/>
</dbReference>
<keyword evidence="12" id="KW-1185">Reference proteome</keyword>
<dbReference type="Proteomes" id="UP000249458">
    <property type="component" value="Unassembled WGS sequence"/>
</dbReference>
<dbReference type="STRING" id="45073.Lqui_0542"/>
<reference evidence="11 13" key="2">
    <citation type="submission" date="2017-02" db="EMBL/GenBank/DDBJ databases">
        <title>Legionella quilivanii strain from human: case report and whole genome sequencing analysis.</title>
        <authorList>
            <person name="Lalancette C."/>
            <person name="Leduc J.-M."/>
            <person name="Levesque S."/>
            <person name="Fournier E."/>
            <person name="Saoud J."/>
            <person name="Faucher S.P."/>
            <person name="Bernard K."/>
            <person name="Martineau C."/>
            <person name="Longtin J."/>
        </authorList>
    </citation>
    <scope>NUCLEOTIDE SEQUENCE [LARGE SCALE GENOMIC DNA]</scope>
    <source>
        <strain evidence="11 13">ID143958</strain>
    </source>
</reference>
<evidence type="ECO:0000313" key="10">
    <source>
        <dbReference type="EMBL" id="KTD51698.1"/>
    </source>
</evidence>
<evidence type="ECO:0000256" key="5">
    <source>
        <dbReference type="ARBA" id="ARBA00023015"/>
    </source>
</evidence>
<dbReference type="EMBL" id="LNYS01000006">
    <property type="protein sequence ID" value="KTD51698.1"/>
    <property type="molecule type" value="Genomic_DNA"/>
</dbReference>
<dbReference type="InterPro" id="IPR031316">
    <property type="entry name" value="FlgM_C"/>
</dbReference>